<comment type="caution">
    <text evidence="6">The sequence shown here is derived from an EMBL/GenBank/DDBJ whole genome shotgun (WGS) entry which is preliminary data.</text>
</comment>
<feature type="region of interest" description="Disordered" evidence="4">
    <location>
        <begin position="1195"/>
        <end position="1226"/>
    </location>
</feature>
<gene>
    <name evidence="6" type="ORF">D915_006493</name>
</gene>
<evidence type="ECO:0000256" key="1">
    <source>
        <dbReference type="ARBA" id="ARBA00022499"/>
    </source>
</evidence>
<evidence type="ECO:0000313" key="6">
    <source>
        <dbReference type="EMBL" id="THD22825.1"/>
    </source>
</evidence>
<feature type="compositionally biased region" description="Low complexity" evidence="4">
    <location>
        <begin position="1213"/>
        <end position="1226"/>
    </location>
</feature>
<evidence type="ECO:0000256" key="4">
    <source>
        <dbReference type="SAM" id="MobiDB-lite"/>
    </source>
</evidence>
<dbReference type="Pfam" id="PF12012">
    <property type="entry name" value="DUF3504"/>
    <property type="match status" value="1"/>
</dbReference>
<dbReference type="PANTHER" id="PTHR46963">
    <property type="entry name" value="SIMILAR TO RIKEN CDNA E130308A19"/>
    <property type="match status" value="1"/>
</dbReference>
<feature type="domain" description="ZMYM2-like/QRICH1 C-terminal" evidence="5">
    <location>
        <begin position="249"/>
        <end position="411"/>
    </location>
</feature>
<organism evidence="6 7">
    <name type="scientific">Fasciola hepatica</name>
    <name type="common">Liver fluke</name>
    <dbReference type="NCBI Taxonomy" id="6192"/>
    <lineage>
        <taxon>Eukaryota</taxon>
        <taxon>Metazoa</taxon>
        <taxon>Spiralia</taxon>
        <taxon>Lophotrochozoa</taxon>
        <taxon>Platyhelminthes</taxon>
        <taxon>Trematoda</taxon>
        <taxon>Digenea</taxon>
        <taxon>Plagiorchiida</taxon>
        <taxon>Echinostomata</taxon>
        <taxon>Echinostomatoidea</taxon>
        <taxon>Fasciolidae</taxon>
        <taxon>Fasciola</taxon>
    </lineage>
</organism>
<dbReference type="EMBL" id="JXXN02002501">
    <property type="protein sequence ID" value="THD22825.1"/>
    <property type="molecule type" value="Genomic_DNA"/>
</dbReference>
<feature type="compositionally biased region" description="Polar residues" evidence="4">
    <location>
        <begin position="1199"/>
        <end position="1212"/>
    </location>
</feature>
<keyword evidence="3" id="KW-0832">Ubl conjugation</keyword>
<reference evidence="6" key="1">
    <citation type="submission" date="2019-03" db="EMBL/GenBank/DDBJ databases">
        <title>Improved annotation for the trematode Fasciola hepatica.</title>
        <authorList>
            <person name="Choi Y.-J."/>
            <person name="Martin J."/>
            <person name="Mitreva M."/>
        </authorList>
    </citation>
    <scope>NUCLEOTIDE SEQUENCE [LARGE SCALE GENOMIC DNA]</scope>
</reference>
<evidence type="ECO:0000256" key="3">
    <source>
        <dbReference type="ARBA" id="ARBA00022843"/>
    </source>
</evidence>
<dbReference type="InterPro" id="IPR021893">
    <property type="entry name" value="ZMYM2-like_C"/>
</dbReference>
<protein>
    <recommendedName>
        <fullName evidence="5">ZMYM2-like/QRICH1 C-terminal domain-containing protein</fullName>
    </recommendedName>
</protein>
<name>A0A4E0R736_FASHE</name>
<evidence type="ECO:0000256" key="2">
    <source>
        <dbReference type="ARBA" id="ARBA00022553"/>
    </source>
</evidence>
<keyword evidence="1" id="KW-1017">Isopeptide bond</keyword>
<keyword evidence="2" id="KW-0597">Phosphoprotein</keyword>
<keyword evidence="7" id="KW-1185">Reference proteome</keyword>
<sequence>MIDSDGFANSLEQQTGMVESRSFGLENAQVTSPILIKPLKNITSTSYLNTLTDVTESGVTDTFRTMNANTTLLLDDEDDDALSAAMQAITEADRFNSDLMGSDPVAHHPNLVDHITLSSSQIEGGGREDSAGRVETKTISDFQAAEKFGVKTVTIRSSSTPGCFTSSPKLVSLTSTDGTHSCCSSNPGLLDSSLDATGAFLAHETDPSQGTPDLVRESVAILSKKPSLSHEENFLHSNWRPILRPIFERVLIERLWQCGELGASKPRALLLTMWFFISRNFGIGCRTEHARLVLGNLQVQTDLKTDSNYLVLVSLNGRDPRKSTSVSRLVTPHPKHPDARIPARKDCVDRCPVHLFELFCSRRPASAHGLNTPLYLQPDRTSPTHHSDSGSFAWFTPHALGKNRIGSMLNAALQNLGMPVRRQVNLVRFCDALASAALTPAGGQTGSRLIQLMSDSHMDAINLDRELTCCAERVVDQACITGTALHEMLTHACERSGGSSIVAGVGSDSRLTRPTEPLSRVQFVPIRPAHVEPNNTSLTSTGSMQMVVSIPESLFTEESVSSFLSNPKEPGRSPISPLLKSVLDEPGPNFRTSGDNVAAFTKTIEQNVRQKQQPQQTSKRRELFEPNLLCSLDNQSDRLCSVTHQTTNLQQAPDNTQLSLQRTPTACSSAPGYLTPNEQAATVHMSTTPSSSMLITDPLPTTSILVPDHQSVVSYLPASASPCITVVNSVGSNMENTSHQISTVTSRVQPCTLTVDDQLVNLSHILEPSQRIPITLLPAPKSTVLSGSSTAPAPSCASISPVIIPTQHDDIQIECRKHNLLAHTRSVPLELRELLDVVLTVAQFVPSQTPALIRDKLELSVSNSSGSSSSSSSSSRVLRPPVGLVTQLLWRARALDDRGPWILTFTMWWLMQHYFGIGSRSHHVRLRWSHLRLVTGVLDPITNRLCDALEYMGPVEYTTVKAFALLESTGKDSTPVRRVYPSSGWAEAEIHVASALATDAPNSRPRIRPLDTGPDVPGLMDREGPDFVSLYKTFSAHRPASSCLPDSPFYVQPLHFKPAQWRYSVATSWFGQDALGKNRIGALMRNIVDKVVRVSLVRVAPAATAAAKQSCLDVIRRAVLAMPVPTQSIAAADIGADLVNRRQLLVGRLADLLGLNMAAVIESGWLDQLNAKTARISRPLSMDPVTDHYGRQIEIKSPGLSSPANTTATISTQQLQPQSRSQPSSLLQLVTEPPSAVLIHQPLFGADNRSQTATTTTQVVLLTTNKLTSANNTSVQSVMMPSTLTSNQTGLFLVPTTPAPGTIPFGITHPNSSVSSGPFLLSGEAPVQEIQTATALITGSNISPLKPNTLSNGPISSCLTQPVAYVARTAHHGPVNLLVFTPNPVNAIPSVVSDTAQLLSFHDPTRACSANSVLVPVSGGTPILYDLTHKPSLSCNLSRSVTATPSSLSSTSSITSATLFLRGQPITSVAHPTPLYEDDRRTQSTAQHSVKLERCSPLQQNHCQSQQCGVYVPRAENTNRSISVSQSDQSLNPSVVTTSTPVLLCTPNSVCVSIPGGTVLQSHTFPLDTHVLRTARADAGCGPVYPVSTDATDPLIKTSTYYALTNSGTQYIIPSPSSSLLPGKPTPMFGPRPSNLNLALDADGKSATRTPTTIAATTKSSTEAAATVTTTNIALTTTESMQTVTVVSSAVAYPHSSSEYVPSSAVWCDNSSKHTPSLLPLDQMICHSVLPEPEPKQLITLQDVIDQAWTTHYRDFPNYVDQLIRSGLLSTATPWCLNFTAWFINSVAFEVENRTEHVNLLWGDFRLCHTADSRAEYLYFVNRVTHRTYYLAASNPSLYDLDHEPKNEAAGDDGAKSPVPIHCPCPVAVFKALRDHRPITCLDPYSKLYLQPRISDLFNRKKPHTAVPTGRDWFFERPWGKNRVGSLLTEATKLAGLPMICLRKHRARAAWPNSVEGPNNNLPTTGDLLSVELGPDASITTDGQNTTVSTVQLVVNADHSTVKRRKTSPSRSVTYTLFPDRRTSLFPEDTPGVTIPLPSSSTILRQSSTSCLSTDK</sequence>
<dbReference type="Proteomes" id="UP000230066">
    <property type="component" value="Unassembled WGS sequence"/>
</dbReference>
<dbReference type="InterPro" id="IPR042838">
    <property type="entry name" value="KIAA1958"/>
</dbReference>
<dbReference type="PANTHER" id="PTHR46963:SF2">
    <property type="match status" value="1"/>
</dbReference>
<evidence type="ECO:0000259" key="5">
    <source>
        <dbReference type="Pfam" id="PF12012"/>
    </source>
</evidence>
<accession>A0A4E0R736</accession>
<evidence type="ECO:0000313" key="7">
    <source>
        <dbReference type="Proteomes" id="UP000230066"/>
    </source>
</evidence>
<proteinExistence type="predicted"/>